<reference evidence="2 3" key="1">
    <citation type="journal article" date="2016" name="Nat. Commun.">
        <title>Thousands of microbial genomes shed light on interconnected biogeochemical processes in an aquifer system.</title>
        <authorList>
            <person name="Anantharaman K."/>
            <person name="Brown C.T."/>
            <person name="Hug L.A."/>
            <person name="Sharon I."/>
            <person name="Castelle C.J."/>
            <person name="Probst A.J."/>
            <person name="Thomas B.C."/>
            <person name="Singh A."/>
            <person name="Wilkins M.J."/>
            <person name="Karaoz U."/>
            <person name="Brodie E.L."/>
            <person name="Williams K.H."/>
            <person name="Hubbard S.S."/>
            <person name="Banfield J.F."/>
        </authorList>
    </citation>
    <scope>NUCLEOTIDE SEQUENCE [LARGE SCALE GENOMIC DNA]</scope>
    <source>
        <strain evidence="3">RIFCSPHIGHO2_01_FULL_58_15</strain>
    </source>
</reference>
<feature type="compositionally biased region" description="Low complexity" evidence="1">
    <location>
        <begin position="283"/>
        <end position="311"/>
    </location>
</feature>
<dbReference type="EMBL" id="MHST01000014">
    <property type="protein sequence ID" value="OHA48996.1"/>
    <property type="molecule type" value="Genomic_DNA"/>
</dbReference>
<sequence length="399" mass="41495">MALVASVLACALVVALAVIIVLDMRGGGDSSSSSGSNAASEQNDNGPPPNFLLGIVDTEGDAIGDATIRLAASGSENTITLGSDDDGRVEAVVPEGAYLLSAVQHGYRPALVSVNVTAEGIILLDNAFRPLPEQGQVVLVHETEPVTRDAQGTYVLRAGISSEAEATALLRVHGIIERNSQVVCEYDASYSFEGRGFEAARAGTTLVFNEVQRLVPQAGYVCVFVEGTPQAGEPVFVEEKCGNVVRKGDEPPAPKPTPTPTPTSTPRPGKNPDPTSTKEPEEPGASPTRTATRTPTDIPPGASATPTNTPTNTPPGPRPTSTNTPRPTATATNPPNQPTEPPCTCCGCDPGPYPEPTAIPTDPVVIINPTPEPTRPPTPTLPPEPTRPNEDDLPTPLPR</sequence>
<dbReference type="STRING" id="1802363.A2682_00585"/>
<feature type="compositionally biased region" description="Low complexity" evidence="1">
    <location>
        <begin position="319"/>
        <end position="334"/>
    </location>
</feature>
<dbReference type="InterPro" id="IPR008969">
    <property type="entry name" value="CarboxyPept-like_regulatory"/>
</dbReference>
<proteinExistence type="predicted"/>
<feature type="region of interest" description="Disordered" evidence="1">
    <location>
        <begin position="245"/>
        <end position="399"/>
    </location>
</feature>
<evidence type="ECO:0000313" key="2">
    <source>
        <dbReference type="EMBL" id="OHA48996.1"/>
    </source>
</evidence>
<dbReference type="Gene3D" id="2.60.40.1120">
    <property type="entry name" value="Carboxypeptidase-like, regulatory domain"/>
    <property type="match status" value="1"/>
</dbReference>
<feature type="region of interest" description="Disordered" evidence="1">
    <location>
        <begin position="30"/>
        <end position="50"/>
    </location>
</feature>
<comment type="caution">
    <text evidence="2">The sequence shown here is derived from an EMBL/GenBank/DDBJ whole genome shotgun (WGS) entry which is preliminary data.</text>
</comment>
<feature type="compositionally biased region" description="Pro residues" evidence="1">
    <location>
        <begin position="253"/>
        <end position="271"/>
    </location>
</feature>
<protein>
    <submittedName>
        <fullName evidence="2">Uncharacterized protein</fullName>
    </submittedName>
</protein>
<name>A0A1G2PL02_TERXR</name>
<gene>
    <name evidence="2" type="ORF">A2682_00585</name>
</gene>
<dbReference type="Proteomes" id="UP000178690">
    <property type="component" value="Unassembled WGS sequence"/>
</dbReference>
<dbReference type="AlphaFoldDB" id="A0A1G2PL02"/>
<evidence type="ECO:0000313" key="3">
    <source>
        <dbReference type="Proteomes" id="UP000178690"/>
    </source>
</evidence>
<organism evidence="2 3">
    <name type="scientific">Terrybacteria sp. (strain RIFCSPHIGHO2_01_FULL_58_15)</name>
    <dbReference type="NCBI Taxonomy" id="1802363"/>
    <lineage>
        <taxon>Bacteria</taxon>
        <taxon>Candidatus Terryibacteriota</taxon>
    </lineage>
</organism>
<feature type="compositionally biased region" description="Pro residues" evidence="1">
    <location>
        <begin position="370"/>
        <end position="386"/>
    </location>
</feature>
<evidence type="ECO:0000256" key="1">
    <source>
        <dbReference type="SAM" id="MobiDB-lite"/>
    </source>
</evidence>
<dbReference type="SUPFAM" id="SSF49464">
    <property type="entry name" value="Carboxypeptidase regulatory domain-like"/>
    <property type="match status" value="1"/>
</dbReference>
<accession>A0A1G2PL02</accession>